<comment type="caution">
    <text evidence="2">The sequence shown here is derived from an EMBL/GenBank/DDBJ whole genome shotgun (WGS) entry which is preliminary data.</text>
</comment>
<protein>
    <submittedName>
        <fullName evidence="2">Uncharacterized protein</fullName>
    </submittedName>
</protein>
<keyword evidence="3" id="KW-1185">Reference proteome</keyword>
<organism evidence="2 3">
    <name type="scientific">Joostella atrarenae</name>
    <dbReference type="NCBI Taxonomy" id="679257"/>
    <lineage>
        <taxon>Bacteria</taxon>
        <taxon>Pseudomonadati</taxon>
        <taxon>Bacteroidota</taxon>
        <taxon>Flavobacteriia</taxon>
        <taxon>Flavobacteriales</taxon>
        <taxon>Flavobacteriaceae</taxon>
        <taxon>Joostella</taxon>
    </lineage>
</organism>
<gene>
    <name evidence="2" type="ORF">JM658_16850</name>
</gene>
<name>A0ABS9J7T6_9FLAO</name>
<sequence>MKMFPTKNFTAQLSENSAIAMAELKRNTDITETLISDYTEKEFRGQVNENEFKVISSEIGRGAICVLIGKFDGQNGEIEIRIHKAFKVMFSILMLMPIIGFGIVAITSGIEKSYGIILPMIMGILFIRFVFMELSFRFVSKTGMTKLKRIIGITTLKTKTRHNNVYSS</sequence>
<feature type="transmembrane region" description="Helical" evidence="1">
    <location>
        <begin position="116"/>
        <end position="139"/>
    </location>
</feature>
<accession>A0ABS9J7T6</accession>
<feature type="transmembrane region" description="Helical" evidence="1">
    <location>
        <begin position="88"/>
        <end position="110"/>
    </location>
</feature>
<dbReference type="Proteomes" id="UP000829517">
    <property type="component" value="Unassembled WGS sequence"/>
</dbReference>
<evidence type="ECO:0000313" key="2">
    <source>
        <dbReference type="EMBL" id="MCF8716493.1"/>
    </source>
</evidence>
<dbReference type="RefSeq" id="WP_236961051.1">
    <property type="nucleotide sequence ID" value="NZ_JAETXX010000029.1"/>
</dbReference>
<keyword evidence="1" id="KW-0812">Transmembrane</keyword>
<keyword evidence="1" id="KW-1133">Transmembrane helix</keyword>
<evidence type="ECO:0000256" key="1">
    <source>
        <dbReference type="SAM" id="Phobius"/>
    </source>
</evidence>
<reference evidence="2 3" key="1">
    <citation type="submission" date="2021-01" db="EMBL/GenBank/DDBJ databases">
        <title>Genome sequencing of Joostella atrarenae M1-2 (= KCTC 23194).</title>
        <authorList>
            <person name="Zakaria M.R."/>
            <person name="Lam M.Q."/>
            <person name="Chong C.S."/>
        </authorList>
    </citation>
    <scope>NUCLEOTIDE SEQUENCE [LARGE SCALE GENOMIC DNA]</scope>
    <source>
        <strain evidence="2 3">M1-2</strain>
    </source>
</reference>
<keyword evidence="1" id="KW-0472">Membrane</keyword>
<dbReference type="EMBL" id="JAETXX010000029">
    <property type="protein sequence ID" value="MCF8716493.1"/>
    <property type="molecule type" value="Genomic_DNA"/>
</dbReference>
<proteinExistence type="predicted"/>
<evidence type="ECO:0000313" key="3">
    <source>
        <dbReference type="Proteomes" id="UP000829517"/>
    </source>
</evidence>